<dbReference type="Gene3D" id="2.160.20.10">
    <property type="entry name" value="Single-stranded right-handed beta-helix, Pectin lyase-like"/>
    <property type="match status" value="1"/>
</dbReference>
<proteinExistence type="predicted"/>
<dbReference type="SMART" id="SM00710">
    <property type="entry name" value="PbH1"/>
    <property type="match status" value="6"/>
</dbReference>
<dbReference type="InterPro" id="IPR006626">
    <property type="entry name" value="PbH1"/>
</dbReference>
<dbReference type="Pfam" id="PF13229">
    <property type="entry name" value="Beta_helix"/>
    <property type="match status" value="1"/>
</dbReference>
<accession>A0ABT5S6H1</accession>
<organism evidence="5 6">
    <name type="scientific">Polaribacter ponticola</name>
    <dbReference type="NCBI Taxonomy" id="2978475"/>
    <lineage>
        <taxon>Bacteria</taxon>
        <taxon>Pseudomonadati</taxon>
        <taxon>Bacteroidota</taxon>
        <taxon>Flavobacteriia</taxon>
        <taxon>Flavobacteriales</taxon>
        <taxon>Flavobacteriaceae</taxon>
    </lineage>
</organism>
<evidence type="ECO:0000259" key="4">
    <source>
        <dbReference type="Pfam" id="PF18962"/>
    </source>
</evidence>
<gene>
    <name evidence="5" type="ORF">N5A56_001640</name>
</gene>
<evidence type="ECO:0000256" key="1">
    <source>
        <dbReference type="ARBA" id="ARBA00022729"/>
    </source>
</evidence>
<dbReference type="Proteomes" id="UP001151478">
    <property type="component" value="Unassembled WGS sequence"/>
</dbReference>
<dbReference type="NCBIfam" id="TIGR04183">
    <property type="entry name" value="Por_Secre_tail"/>
    <property type="match status" value="1"/>
</dbReference>
<feature type="chain" id="PRO_5047177009" evidence="2">
    <location>
        <begin position="21"/>
        <end position="678"/>
    </location>
</feature>
<keyword evidence="1 2" id="KW-0732">Signal</keyword>
<evidence type="ECO:0000256" key="2">
    <source>
        <dbReference type="SAM" id="SignalP"/>
    </source>
</evidence>
<dbReference type="Pfam" id="PF18962">
    <property type="entry name" value="Por_Secre_tail"/>
    <property type="match status" value="1"/>
</dbReference>
<reference evidence="5" key="1">
    <citation type="submission" date="2023-02" db="EMBL/GenBank/DDBJ databases">
        <title>Polaribacter ponticola sp. nov., isolated from seawater.</title>
        <authorList>
            <person name="Baek J.H."/>
            <person name="Kim J.M."/>
            <person name="Choi D.G."/>
            <person name="Jeon C.O."/>
        </authorList>
    </citation>
    <scope>NUCLEOTIDE SEQUENCE</scope>
    <source>
        <strain evidence="5">MSW5</strain>
    </source>
</reference>
<name>A0ABT5S6H1_9FLAO</name>
<protein>
    <submittedName>
        <fullName evidence="5">T9SS type A sorting domain-containing protein</fullName>
    </submittedName>
</protein>
<evidence type="ECO:0000313" key="5">
    <source>
        <dbReference type="EMBL" id="MDD7913215.1"/>
    </source>
</evidence>
<feature type="signal peptide" evidence="2">
    <location>
        <begin position="1"/>
        <end position="20"/>
    </location>
</feature>
<dbReference type="InterPro" id="IPR026444">
    <property type="entry name" value="Secre_tail"/>
</dbReference>
<dbReference type="RefSeq" id="WP_265724069.1">
    <property type="nucleotide sequence ID" value="NZ_JAOSLC020000002.1"/>
</dbReference>
<dbReference type="SUPFAM" id="SSF51126">
    <property type="entry name" value="Pectin lyase-like"/>
    <property type="match status" value="1"/>
</dbReference>
<evidence type="ECO:0000259" key="3">
    <source>
        <dbReference type="Pfam" id="PF13229"/>
    </source>
</evidence>
<dbReference type="EMBL" id="JAOSLC020000002">
    <property type="protein sequence ID" value="MDD7913215.1"/>
    <property type="molecule type" value="Genomic_DNA"/>
</dbReference>
<dbReference type="InterPro" id="IPR012334">
    <property type="entry name" value="Pectin_lyas_fold"/>
</dbReference>
<comment type="caution">
    <text evidence="5">The sequence shown here is derived from an EMBL/GenBank/DDBJ whole genome shotgun (WGS) entry which is preliminary data.</text>
</comment>
<keyword evidence="6" id="KW-1185">Reference proteome</keyword>
<dbReference type="NCBIfam" id="NF041518">
    <property type="entry name" value="choice_anch_Q"/>
    <property type="match status" value="1"/>
</dbReference>
<feature type="domain" description="Secretion system C-terminal sorting" evidence="4">
    <location>
        <begin position="620"/>
        <end position="677"/>
    </location>
</feature>
<dbReference type="InterPro" id="IPR059226">
    <property type="entry name" value="Choice_anch_Q_dom"/>
</dbReference>
<sequence>MLKKTLFLLFTIVIIGQMSAQKCNYTINSYKWSFDGSNIGKQGNVTIHDAESQIVIERGDSLKLKGGDVICLDASVQYKFLRFKNIIGDSVKPVIITNINGKVKIKSITASYGWKFQNSKYFKILGNGDSNHKYGFKVTTHNNSYLQMINKTTDFEIAHVEIAGDTVAQSIENASSITPKNLLGFAGIMAKSQPICRDDPNGGSTDAGEFEMQNVFIHDNYIHDVFGEGLYIGYGFSQGTIVKSYTTGEACTSENFPHFISNLFIYNNIVERVGWDGIQVKNTHRNAQIYNNVIKDYAFREIGHHDEGILVGDGSVAVIHGNWIENGTKQSNGMQINATGNTKIYNNVVLGSGYTGLYLNNRNYLNLDGIIEIYNNTIEGGSGNGITSYSPQTIDIKNNIVFGYGKKDTLNDPYPTKGIKADIGTVSFNLINKDVSEIGFKDFINKNVELNETSSAINSGTNHNFDVYDFSGNIRDTRIDLGAFEYGTDIKKDSLDITINLPTSNSVTLTSEQNVLINVSLKDKNNKVRLIEYELNNSVIGTNYIPNKLEHTIGFHHFIQGTNILKVKVTLYGGNSFYSDIITIQNNSVLSFESEHLLENRLHYYYNSNNKELVLNRLDDTEITAVEIYDLLGKKAQNWKNKQVSKHTTRLAVNNLSKGIYIIRVITDKGVLSKKILM</sequence>
<dbReference type="InterPro" id="IPR011050">
    <property type="entry name" value="Pectin_lyase_fold/virulence"/>
</dbReference>
<dbReference type="InterPro" id="IPR039448">
    <property type="entry name" value="Beta_helix"/>
</dbReference>
<feature type="domain" description="Right handed beta helix" evidence="3">
    <location>
        <begin position="262"/>
        <end position="404"/>
    </location>
</feature>
<evidence type="ECO:0000313" key="6">
    <source>
        <dbReference type="Proteomes" id="UP001151478"/>
    </source>
</evidence>